<dbReference type="Pfam" id="PF00257">
    <property type="entry name" value="Dehydrin"/>
    <property type="match status" value="1"/>
</dbReference>
<feature type="compositionally biased region" description="Low complexity" evidence="2">
    <location>
        <begin position="182"/>
        <end position="191"/>
    </location>
</feature>
<dbReference type="AlphaFoldDB" id="A0ABC9H6W4"/>
<sequence>MAHYQQGQHGQPATRVDEYDNSTPGGHGVQGQAGGYGAGSYDDAGGYGQQAGYGPTGTGTHGVGGYGSSGHPAYGATGTGVHDAGGLGGYGIHDSRGVAGGHAGTHGVTGTGTHGTGYGTQGATGRMRLSLLVGVLGGGGLTGVPGTTGHGATHVTGTHGAATGAAFPHATEHKTGGILRRSGSSSSSSLSSEDDGKGDRRKKGLVEKIKEKMPGGHKENQGQAATGAYSGTTGYTRTTGTGTTGGTYAPTTGGPHEKKGVMEKIKEKLPGSHKDHDQLHTTATGGYTDTFGRTTTQETLDKKGFMEKVKRSSLASTE</sequence>
<feature type="compositionally biased region" description="Polar residues" evidence="2">
    <location>
        <begin position="1"/>
        <end position="11"/>
    </location>
</feature>
<feature type="compositionally biased region" description="Basic and acidic residues" evidence="2">
    <location>
        <begin position="299"/>
        <end position="310"/>
    </location>
</feature>
<feature type="compositionally biased region" description="Polar residues" evidence="2">
    <location>
        <begin position="280"/>
        <end position="298"/>
    </location>
</feature>
<feature type="region of interest" description="Disordered" evidence="2">
    <location>
        <begin position="101"/>
        <end position="121"/>
    </location>
</feature>
<dbReference type="EMBL" id="CAXIPR030002762">
    <property type="protein sequence ID" value="CAM0150032.1"/>
    <property type="molecule type" value="Genomic_DNA"/>
</dbReference>
<feature type="compositionally biased region" description="Low complexity" evidence="2">
    <location>
        <begin position="222"/>
        <end position="254"/>
    </location>
</feature>
<evidence type="ECO:0000313" key="3">
    <source>
        <dbReference type="EMBL" id="CAM0150032.1"/>
    </source>
</evidence>
<proteinExistence type="inferred from homology"/>
<comment type="caution">
    <text evidence="4">The sequence shown here is derived from an EMBL/GenBank/DDBJ whole genome shotgun (WGS) entry which is preliminary data.</text>
</comment>
<feature type="compositionally biased region" description="Basic and acidic residues" evidence="2">
    <location>
        <begin position="255"/>
        <end position="279"/>
    </location>
</feature>
<feature type="compositionally biased region" description="Gly residues" evidence="2">
    <location>
        <begin position="25"/>
        <end position="38"/>
    </location>
</feature>
<dbReference type="InterPro" id="IPR000167">
    <property type="entry name" value="Dehydrin"/>
</dbReference>
<organism evidence="4 5">
    <name type="scientific">Urochloa decumbens</name>
    <dbReference type="NCBI Taxonomy" id="240449"/>
    <lineage>
        <taxon>Eukaryota</taxon>
        <taxon>Viridiplantae</taxon>
        <taxon>Streptophyta</taxon>
        <taxon>Embryophyta</taxon>
        <taxon>Tracheophyta</taxon>
        <taxon>Spermatophyta</taxon>
        <taxon>Magnoliopsida</taxon>
        <taxon>Liliopsida</taxon>
        <taxon>Poales</taxon>
        <taxon>Poaceae</taxon>
        <taxon>PACMAD clade</taxon>
        <taxon>Panicoideae</taxon>
        <taxon>Panicodae</taxon>
        <taxon>Paniceae</taxon>
        <taxon>Melinidinae</taxon>
        <taxon>Urochloa</taxon>
    </lineage>
</organism>
<keyword evidence="5" id="KW-1185">Reference proteome</keyword>
<evidence type="ECO:0000256" key="2">
    <source>
        <dbReference type="SAM" id="MobiDB-lite"/>
    </source>
</evidence>
<dbReference type="Proteomes" id="UP001497457">
    <property type="component" value="Unassembled WGS sequence"/>
</dbReference>
<feature type="region of interest" description="Disordered" evidence="2">
    <location>
        <begin position="1"/>
        <end position="41"/>
    </location>
</feature>
<feature type="region of interest" description="Disordered" evidence="2">
    <location>
        <begin position="176"/>
        <end position="318"/>
    </location>
</feature>
<dbReference type="PROSITE" id="PS00823">
    <property type="entry name" value="DEHYDRIN_2"/>
    <property type="match status" value="2"/>
</dbReference>
<gene>
    <name evidence="3" type="ORF">URODEC1_LOCUS123151</name>
    <name evidence="4" type="ORF">URODEC1_LOCUS123579</name>
</gene>
<protein>
    <submittedName>
        <fullName evidence="4">Uncharacterized protein</fullName>
    </submittedName>
</protein>
<dbReference type="EMBL" id="CAXIPR030003216">
    <property type="protein sequence ID" value="CAM0150504.1"/>
    <property type="molecule type" value="Genomic_DNA"/>
</dbReference>
<name>A0ABC9H6W4_9POAL</name>
<feature type="compositionally biased region" description="Basic and acidic residues" evidence="2">
    <location>
        <begin position="194"/>
        <end position="220"/>
    </location>
</feature>
<accession>A0ABC9H6W4</accession>
<dbReference type="PANTHER" id="PTHR33346:SF22">
    <property type="entry name" value="ABSCISIC ACID AND ENVIRONMENTAL STRESS-INDUCIBLE PROTEIN TAS14"/>
    <property type="match status" value="1"/>
</dbReference>
<comment type="similarity">
    <text evidence="1">Belongs to the plant dehydrin family.</text>
</comment>
<dbReference type="InterPro" id="IPR030513">
    <property type="entry name" value="Dehydrin_CS"/>
</dbReference>
<evidence type="ECO:0000313" key="4">
    <source>
        <dbReference type="EMBL" id="CAM0150504.1"/>
    </source>
</evidence>
<evidence type="ECO:0000256" key="1">
    <source>
        <dbReference type="RuleBase" id="RU003995"/>
    </source>
</evidence>
<dbReference type="PANTHER" id="PTHR33346">
    <property type="entry name" value="DEHYDRIN XERO 2-RELATED"/>
    <property type="match status" value="1"/>
</dbReference>
<reference evidence="4 5" key="1">
    <citation type="submission" date="2024-10" db="EMBL/GenBank/DDBJ databases">
        <authorList>
            <person name="Ryan C."/>
        </authorList>
    </citation>
    <scope>NUCLEOTIDE SEQUENCE [LARGE SCALE GENOMIC DNA]</scope>
</reference>
<evidence type="ECO:0000313" key="5">
    <source>
        <dbReference type="Proteomes" id="UP001497457"/>
    </source>
</evidence>